<evidence type="ECO:0000313" key="2">
    <source>
        <dbReference type="EMBL" id="OOS23430.1"/>
    </source>
</evidence>
<proteinExistence type="predicted"/>
<sequence>MTEQTTVSDDAYWKGYVRGLLKAEIARRNISYVEISERLAAQGIHESPQNISNKIARGTFGAIFMVQVLTAIGCEQISVK</sequence>
<gene>
    <name evidence="2" type="ORF">B0681_09540</name>
</gene>
<dbReference type="STRING" id="573983.B0681_09540"/>
<feature type="domain" description="DUF6471" evidence="1">
    <location>
        <begin position="13"/>
        <end position="77"/>
    </location>
</feature>
<keyword evidence="3" id="KW-1185">Reference proteome</keyword>
<protein>
    <recommendedName>
        <fullName evidence="1">DUF6471 domain-containing protein</fullName>
    </recommendedName>
</protein>
<dbReference type="AlphaFoldDB" id="A0A1T0CM57"/>
<dbReference type="RefSeq" id="WP_078318499.1">
    <property type="nucleotide sequence ID" value="NZ_MUYV01000014.1"/>
</dbReference>
<reference evidence="2 3" key="1">
    <citation type="submission" date="2017-02" db="EMBL/GenBank/DDBJ databases">
        <title>Draft genome sequence of Moraxella porci CCUG 54912T type strain.</title>
        <authorList>
            <person name="Salva-Serra F."/>
            <person name="Engstrom-Jakobsson H."/>
            <person name="Thorell K."/>
            <person name="Jaen-Luchoro D."/>
            <person name="Gonzales-Siles L."/>
            <person name="Karlsson R."/>
            <person name="Yazdan S."/>
            <person name="Boulund F."/>
            <person name="Johnning A."/>
            <person name="Engstrand L."/>
            <person name="Kristiansson E."/>
            <person name="Moore E."/>
        </authorList>
    </citation>
    <scope>NUCLEOTIDE SEQUENCE [LARGE SCALE GENOMIC DNA]</scope>
    <source>
        <strain evidence="2 3">CCUG 54912</strain>
    </source>
</reference>
<dbReference type="InterPro" id="IPR045526">
    <property type="entry name" value="DUF6471"/>
</dbReference>
<evidence type="ECO:0000313" key="3">
    <source>
        <dbReference type="Proteomes" id="UP000190683"/>
    </source>
</evidence>
<dbReference type="EMBL" id="MUYV01000014">
    <property type="protein sequence ID" value="OOS23430.1"/>
    <property type="molecule type" value="Genomic_DNA"/>
</dbReference>
<name>A0A1T0CM57_9GAMM</name>
<organism evidence="2 3">
    <name type="scientific">Moraxella porci DSM 25326</name>
    <dbReference type="NCBI Taxonomy" id="573983"/>
    <lineage>
        <taxon>Bacteria</taxon>
        <taxon>Pseudomonadati</taxon>
        <taxon>Pseudomonadota</taxon>
        <taxon>Gammaproteobacteria</taxon>
        <taxon>Moraxellales</taxon>
        <taxon>Moraxellaceae</taxon>
        <taxon>Moraxella</taxon>
    </lineage>
</organism>
<dbReference type="Proteomes" id="UP000190683">
    <property type="component" value="Unassembled WGS sequence"/>
</dbReference>
<comment type="caution">
    <text evidence="2">The sequence shown here is derived from an EMBL/GenBank/DDBJ whole genome shotgun (WGS) entry which is preliminary data.</text>
</comment>
<dbReference type="Pfam" id="PF20075">
    <property type="entry name" value="DUF6471"/>
    <property type="match status" value="1"/>
</dbReference>
<evidence type="ECO:0000259" key="1">
    <source>
        <dbReference type="Pfam" id="PF20075"/>
    </source>
</evidence>
<accession>A0A1T0CM57</accession>